<proteinExistence type="predicted"/>
<reference evidence="2" key="2">
    <citation type="submission" date="2025-08" db="UniProtKB">
        <authorList>
            <consortium name="RefSeq"/>
        </authorList>
    </citation>
    <scope>IDENTIFICATION</scope>
    <source>
        <tissue evidence="2">Leaf</tissue>
    </source>
</reference>
<accession>A0A1U7VZA8</accession>
<evidence type="ECO:0000313" key="1">
    <source>
        <dbReference type="Proteomes" id="UP000189701"/>
    </source>
</evidence>
<dbReference type="Gene3D" id="3.10.20.90">
    <property type="entry name" value="Phosphatidylinositol 3-kinase Catalytic Subunit, Chain A, domain 1"/>
    <property type="match status" value="1"/>
</dbReference>
<reference evidence="1" key="1">
    <citation type="journal article" date="2013" name="Genome Biol.">
        <title>Reference genomes and transcriptomes of Nicotiana sylvestris and Nicotiana tomentosiformis.</title>
        <authorList>
            <person name="Sierro N."/>
            <person name="Battey J.N."/>
            <person name="Ouadi S."/>
            <person name="Bovet L."/>
            <person name="Goepfert S."/>
            <person name="Bakaher N."/>
            <person name="Peitsch M.C."/>
            <person name="Ivanov N.V."/>
        </authorList>
    </citation>
    <scope>NUCLEOTIDE SEQUENCE [LARGE SCALE GENOMIC DNA]</scope>
</reference>
<protein>
    <submittedName>
        <fullName evidence="2">Uncharacterized protein LOC104223373</fullName>
    </submittedName>
</protein>
<dbReference type="InterPro" id="IPR044171">
    <property type="entry name" value="LAX2-like"/>
</dbReference>
<dbReference type="STRING" id="4096.A0A1U7VZA8"/>
<sequence length="234" mass="26077">MACSSSSPFSKSSKKGLELALGLECGSKSNSSHDFLLKERHHQELGLGSVDDDNMEMEAAVRNCQGFWWGNHYMSSSSSSVVLSSKTSSCSIPHHSPPPPQPGLWFSLRPSINRIGDVLPHVPKAFIRVKKIDTCIYLINISFNTSTAYSFRDENVTVFMVKTYLVRKLGLSNEAEVQISCMGQKLMHNLTLKHVRDAIWLPGLVEFLKSKTDFIGRSQGANVNYLMSLEYGRT</sequence>
<organism evidence="1 2">
    <name type="scientific">Nicotiana sylvestris</name>
    <name type="common">Wood tobacco</name>
    <name type="synonym">South American tobacco</name>
    <dbReference type="NCBI Taxonomy" id="4096"/>
    <lineage>
        <taxon>Eukaryota</taxon>
        <taxon>Viridiplantae</taxon>
        <taxon>Streptophyta</taxon>
        <taxon>Embryophyta</taxon>
        <taxon>Tracheophyta</taxon>
        <taxon>Spermatophyta</taxon>
        <taxon>Magnoliopsida</taxon>
        <taxon>eudicotyledons</taxon>
        <taxon>Gunneridae</taxon>
        <taxon>Pentapetalae</taxon>
        <taxon>asterids</taxon>
        <taxon>lamiids</taxon>
        <taxon>Solanales</taxon>
        <taxon>Solanaceae</taxon>
        <taxon>Nicotianoideae</taxon>
        <taxon>Nicotianeae</taxon>
        <taxon>Nicotiana</taxon>
    </lineage>
</organism>
<dbReference type="PANTHER" id="PTHR47290:SF6">
    <property type="entry name" value="UBIQUITIN-LIKE DOMAIN-CONTAINING PROTEIN"/>
    <property type="match status" value="1"/>
</dbReference>
<dbReference type="AlphaFoldDB" id="A0A1U7VZA8"/>
<name>A0A1U7VZA8_NICSY</name>
<dbReference type="PANTHER" id="PTHR47290">
    <property type="entry name" value="RING FINGER PROTEIN"/>
    <property type="match status" value="1"/>
</dbReference>
<dbReference type="eggNOG" id="KOG2660">
    <property type="taxonomic scope" value="Eukaryota"/>
</dbReference>
<dbReference type="Proteomes" id="UP000189701">
    <property type="component" value="Unplaced"/>
</dbReference>
<evidence type="ECO:0000313" key="2">
    <source>
        <dbReference type="RefSeq" id="XP_009773102.1"/>
    </source>
</evidence>
<gene>
    <name evidence="2" type="primary">LOC104223373</name>
</gene>
<dbReference type="RefSeq" id="XP_009773102.1">
    <property type="nucleotide sequence ID" value="XM_009774800.1"/>
</dbReference>
<keyword evidence="1" id="KW-1185">Reference proteome</keyword>